<feature type="region of interest" description="Disordered" evidence="1">
    <location>
        <begin position="273"/>
        <end position="626"/>
    </location>
</feature>
<feature type="compositionally biased region" description="Low complexity" evidence="1">
    <location>
        <begin position="299"/>
        <end position="308"/>
    </location>
</feature>
<sequence>LVSSCVHRKLSVAIQEQQQEQQEQRPGITVLVVRQSCGVYTDENNRLESLELTRDELSTIDRSWLHPRVTLPGHFGDVDGLAWSGLVDPGKNRFLAPSVVTSDRFATSGSWFQCVRSQSTPDKTRAASRFPVSNPPASCAAGVNEKDLDPRMLRWWHAGHQRRHSSMSGTGHRLFDPAPEKRRTRGRVGSRSLTVAAIRDAQGRHAEQEEEDGEADEDAGEPTKVEASDGTGQEECKLLLLRASGERRPSQPAGASPSRKASARLFRCCLPCRGDGGGGSGGSGGGRSGGGGRGERSARSSGSGASASDGKEHAKDSGIQGQDRQRAAAAAAAAAVGKGGARAEERAGVGRGRDRGDGVGGRGGGGGGVAKESSLASAGAGAGASNIRGKVNATGGGGGEDAMALAVTSDGQQRQQRVAGNGRRLQAALAKQEEDDEADEVDELEAGDEQRVSVPAGLGGARSGARSELQHQLVIGSTASHGRGRTGRHRAGSSQQHPQSLPHIREERKRNGSNGAVAGEVKDENVEGALTGEGLEQPGEDDDVEEEEEEEEEDEEETEEQDDVYSADEAVLIVPLTPLAGTPSSGKYLQQAASGGSKQPHQQPTPPPPVHPKYHRNRRHTLANVR</sequence>
<feature type="compositionally biased region" description="Gly residues" evidence="1">
    <location>
        <begin position="358"/>
        <end position="369"/>
    </location>
</feature>
<accession>A0A182J875</accession>
<feature type="compositionally biased region" description="Polar residues" evidence="1">
    <location>
        <begin position="409"/>
        <end position="418"/>
    </location>
</feature>
<reference evidence="2" key="1">
    <citation type="submission" date="2022-08" db="UniProtKB">
        <authorList>
            <consortium name="EnsemblMetazoa"/>
        </authorList>
    </citation>
    <scope>IDENTIFICATION</scope>
    <source>
        <strain evidence="2">EBRO</strain>
    </source>
</reference>
<evidence type="ECO:0000256" key="1">
    <source>
        <dbReference type="SAM" id="MobiDB-lite"/>
    </source>
</evidence>
<feature type="compositionally biased region" description="Basic and acidic residues" evidence="1">
    <location>
        <begin position="341"/>
        <end position="357"/>
    </location>
</feature>
<feature type="compositionally biased region" description="Acidic residues" evidence="1">
    <location>
        <begin position="208"/>
        <end position="220"/>
    </location>
</feature>
<feature type="region of interest" description="Disordered" evidence="1">
    <location>
        <begin position="160"/>
        <end position="261"/>
    </location>
</feature>
<feature type="compositionally biased region" description="Acidic residues" evidence="1">
    <location>
        <begin position="433"/>
        <end position="447"/>
    </location>
</feature>
<feature type="compositionally biased region" description="Basic residues" evidence="1">
    <location>
        <begin position="612"/>
        <end position="626"/>
    </location>
</feature>
<name>A0A182J875_ANOAO</name>
<dbReference type="AlphaFoldDB" id="A0A182J875"/>
<dbReference type="VEuPathDB" id="VectorBase:AATE013223"/>
<organism evidence="2">
    <name type="scientific">Anopheles atroparvus</name>
    <name type="common">European mosquito</name>
    <dbReference type="NCBI Taxonomy" id="41427"/>
    <lineage>
        <taxon>Eukaryota</taxon>
        <taxon>Metazoa</taxon>
        <taxon>Ecdysozoa</taxon>
        <taxon>Arthropoda</taxon>
        <taxon>Hexapoda</taxon>
        <taxon>Insecta</taxon>
        <taxon>Pterygota</taxon>
        <taxon>Neoptera</taxon>
        <taxon>Endopterygota</taxon>
        <taxon>Diptera</taxon>
        <taxon>Nematocera</taxon>
        <taxon>Culicoidea</taxon>
        <taxon>Culicidae</taxon>
        <taxon>Anophelinae</taxon>
        <taxon>Anopheles</taxon>
    </lineage>
</organism>
<feature type="compositionally biased region" description="Low complexity" evidence="1">
    <location>
        <begin position="370"/>
        <end position="385"/>
    </location>
</feature>
<feature type="compositionally biased region" description="Polar residues" evidence="1">
    <location>
        <begin position="582"/>
        <end position="597"/>
    </location>
</feature>
<dbReference type="EnsemblMetazoa" id="AATE013223-RA">
    <property type="protein sequence ID" value="AATE013223-PA.1"/>
    <property type="gene ID" value="AATE013223"/>
</dbReference>
<feature type="compositionally biased region" description="Basic residues" evidence="1">
    <location>
        <begin position="482"/>
        <end position="491"/>
    </location>
</feature>
<feature type="compositionally biased region" description="Gly residues" evidence="1">
    <location>
        <begin position="274"/>
        <end position="292"/>
    </location>
</feature>
<feature type="compositionally biased region" description="Low complexity" evidence="1">
    <location>
        <begin position="327"/>
        <end position="336"/>
    </location>
</feature>
<proteinExistence type="predicted"/>
<protein>
    <submittedName>
        <fullName evidence="2">Uncharacterized protein</fullName>
    </submittedName>
</protein>
<feature type="compositionally biased region" description="Acidic residues" evidence="1">
    <location>
        <begin position="538"/>
        <end position="566"/>
    </location>
</feature>
<evidence type="ECO:0000313" key="2">
    <source>
        <dbReference type="EnsemblMetazoa" id="AATE013223-PA.1"/>
    </source>
</evidence>